<comment type="caution">
    <text evidence="2">The sequence shown here is derived from an EMBL/GenBank/DDBJ whole genome shotgun (WGS) entry which is preliminary data.</text>
</comment>
<evidence type="ECO:0000313" key="3">
    <source>
        <dbReference type="Proteomes" id="UP001596266"/>
    </source>
</evidence>
<proteinExistence type="predicted"/>
<dbReference type="Proteomes" id="UP001596266">
    <property type="component" value="Unassembled WGS sequence"/>
</dbReference>
<sequence>MTAKDTTPAYTLAERQKAVAILRAMGAPVPSIPQPPTKRSAAKPPRGWKVQLAKG</sequence>
<dbReference type="RefSeq" id="WP_343886454.1">
    <property type="nucleotide sequence ID" value="NZ_BAAAKI010000015.1"/>
</dbReference>
<feature type="region of interest" description="Disordered" evidence="1">
    <location>
        <begin position="28"/>
        <end position="55"/>
    </location>
</feature>
<gene>
    <name evidence="2" type="ORF">ACFP57_06490</name>
</gene>
<name>A0ABW1X1Y4_9ACTN</name>
<dbReference type="EMBL" id="JBHSUA010000014">
    <property type="protein sequence ID" value="MFC6396633.1"/>
    <property type="molecule type" value="Genomic_DNA"/>
</dbReference>
<protein>
    <submittedName>
        <fullName evidence="2">Uncharacterized protein</fullName>
    </submittedName>
</protein>
<evidence type="ECO:0000313" key="2">
    <source>
        <dbReference type="EMBL" id="MFC6396633.1"/>
    </source>
</evidence>
<organism evidence="2 3">
    <name type="scientific">Luteococcus sanguinis</name>
    <dbReference type="NCBI Taxonomy" id="174038"/>
    <lineage>
        <taxon>Bacteria</taxon>
        <taxon>Bacillati</taxon>
        <taxon>Actinomycetota</taxon>
        <taxon>Actinomycetes</taxon>
        <taxon>Propionibacteriales</taxon>
        <taxon>Propionibacteriaceae</taxon>
        <taxon>Luteococcus</taxon>
    </lineage>
</organism>
<accession>A0ABW1X1Y4</accession>
<keyword evidence="3" id="KW-1185">Reference proteome</keyword>
<evidence type="ECO:0000256" key="1">
    <source>
        <dbReference type="SAM" id="MobiDB-lite"/>
    </source>
</evidence>
<reference evidence="3" key="1">
    <citation type="journal article" date="2019" name="Int. J. Syst. Evol. Microbiol.">
        <title>The Global Catalogue of Microorganisms (GCM) 10K type strain sequencing project: providing services to taxonomists for standard genome sequencing and annotation.</title>
        <authorList>
            <consortium name="The Broad Institute Genomics Platform"/>
            <consortium name="The Broad Institute Genome Sequencing Center for Infectious Disease"/>
            <person name="Wu L."/>
            <person name="Ma J."/>
        </authorList>
    </citation>
    <scope>NUCLEOTIDE SEQUENCE [LARGE SCALE GENOMIC DNA]</scope>
    <source>
        <strain evidence="3">CGMCC 1.15277</strain>
    </source>
</reference>